<organism evidence="2 3">
    <name type="scientific">Chlorogloeopsis fritschii PCC 6912</name>
    <dbReference type="NCBI Taxonomy" id="211165"/>
    <lineage>
        <taxon>Bacteria</taxon>
        <taxon>Bacillati</taxon>
        <taxon>Cyanobacteriota</taxon>
        <taxon>Cyanophyceae</taxon>
        <taxon>Nostocales</taxon>
        <taxon>Chlorogloeopsidaceae</taxon>
        <taxon>Chlorogloeopsis</taxon>
    </lineage>
</organism>
<dbReference type="AlphaFoldDB" id="A0A3S0ZMJ3"/>
<gene>
    <name evidence="2" type="ORF">PCC6912_56410</name>
</gene>
<evidence type="ECO:0000313" key="3">
    <source>
        <dbReference type="Proteomes" id="UP000268857"/>
    </source>
</evidence>
<dbReference type="InterPro" id="IPR011990">
    <property type="entry name" value="TPR-like_helical_dom_sf"/>
</dbReference>
<sequence>MAGSGEEYMIARRKQLERRKKIVTWISFVSFFGSTGFAAISALVQAIQNPPQAQVASAAPSLQQQARGFESVLQREPENRVALEGLVKIQLQLQDGKGAIAPLEKLVKLHPERQDYKMHLEQLKKDVGKGEVKGDQ</sequence>
<keyword evidence="3" id="KW-1185">Reference proteome</keyword>
<dbReference type="EMBL" id="RSCJ01000035">
    <property type="protein sequence ID" value="RUR73470.1"/>
    <property type="molecule type" value="Genomic_DNA"/>
</dbReference>
<dbReference type="Proteomes" id="UP000268857">
    <property type="component" value="Unassembled WGS sequence"/>
</dbReference>
<comment type="caution">
    <text evidence="2">The sequence shown here is derived from an EMBL/GenBank/DDBJ whole genome shotgun (WGS) entry which is preliminary data.</text>
</comment>
<keyword evidence="1" id="KW-1133">Transmembrane helix</keyword>
<keyword evidence="1" id="KW-0472">Membrane</keyword>
<dbReference type="SUPFAM" id="SSF48452">
    <property type="entry name" value="TPR-like"/>
    <property type="match status" value="1"/>
</dbReference>
<feature type="transmembrane region" description="Helical" evidence="1">
    <location>
        <begin position="22"/>
        <end position="44"/>
    </location>
</feature>
<dbReference type="STRING" id="211165.GCA_000317285_01155"/>
<evidence type="ECO:0000313" key="2">
    <source>
        <dbReference type="EMBL" id="RUR73470.1"/>
    </source>
</evidence>
<dbReference type="Gene3D" id="1.25.40.10">
    <property type="entry name" value="Tetratricopeptide repeat domain"/>
    <property type="match status" value="1"/>
</dbReference>
<dbReference type="OrthoDB" id="427425at2"/>
<accession>A0A3S0ZMJ3</accession>
<reference evidence="2 3" key="1">
    <citation type="journal article" date="2019" name="Genome Biol. Evol.">
        <title>Day and night: Metabolic profiles and evolutionary relationships of six axenic non-marine cyanobacteria.</title>
        <authorList>
            <person name="Will S.E."/>
            <person name="Henke P."/>
            <person name="Boedeker C."/>
            <person name="Huang S."/>
            <person name="Brinkmann H."/>
            <person name="Rohde M."/>
            <person name="Jarek M."/>
            <person name="Friedl T."/>
            <person name="Seufert S."/>
            <person name="Schumacher M."/>
            <person name="Overmann J."/>
            <person name="Neumann-Schaal M."/>
            <person name="Petersen J."/>
        </authorList>
    </citation>
    <scope>NUCLEOTIDE SEQUENCE [LARGE SCALE GENOMIC DNA]</scope>
    <source>
        <strain evidence="2 3">PCC 6912</strain>
    </source>
</reference>
<evidence type="ECO:0000256" key="1">
    <source>
        <dbReference type="SAM" id="Phobius"/>
    </source>
</evidence>
<keyword evidence="1" id="KW-0812">Transmembrane</keyword>
<protein>
    <recommendedName>
        <fullName evidence="4">Tetratricopeptide repeat-like domain-containing protein</fullName>
    </recommendedName>
</protein>
<evidence type="ECO:0008006" key="4">
    <source>
        <dbReference type="Google" id="ProtNLM"/>
    </source>
</evidence>
<name>A0A3S0ZMJ3_CHLFR</name>
<dbReference type="RefSeq" id="WP_016879301.1">
    <property type="nucleotide sequence ID" value="NZ_AJLN01000047.1"/>
</dbReference>
<proteinExistence type="predicted"/>